<organism evidence="1 2">
    <name type="scientific">Stygiolobus caldivivus</name>
    <dbReference type="NCBI Taxonomy" id="2824673"/>
    <lineage>
        <taxon>Archaea</taxon>
        <taxon>Thermoproteota</taxon>
        <taxon>Thermoprotei</taxon>
        <taxon>Sulfolobales</taxon>
        <taxon>Sulfolobaceae</taxon>
        <taxon>Stygiolobus</taxon>
    </lineage>
</organism>
<dbReference type="Proteomes" id="UP000825123">
    <property type="component" value="Chromosome"/>
</dbReference>
<evidence type="ECO:0000313" key="1">
    <source>
        <dbReference type="EMBL" id="BCU71048.1"/>
    </source>
</evidence>
<protein>
    <submittedName>
        <fullName evidence="1">Uncharacterized protein</fullName>
    </submittedName>
</protein>
<proteinExistence type="predicted"/>
<reference evidence="1 2" key="1">
    <citation type="submission" date="2021-04" db="EMBL/GenBank/DDBJ databases">
        <title>Complete genome sequence of Stygiolobus sp. KN-1.</title>
        <authorList>
            <person name="Nakamura K."/>
            <person name="Sakai H."/>
            <person name="Kurosawa N."/>
        </authorList>
    </citation>
    <scope>NUCLEOTIDE SEQUENCE [LARGE SCALE GENOMIC DNA]</scope>
    <source>
        <strain evidence="1 2">KN-1</strain>
    </source>
</reference>
<gene>
    <name evidence="1" type="ORF">KN1_23450</name>
</gene>
<dbReference type="KEGG" id="csty:KN1_23450"/>
<evidence type="ECO:0000313" key="2">
    <source>
        <dbReference type="Proteomes" id="UP000825123"/>
    </source>
</evidence>
<keyword evidence="2" id="KW-1185">Reference proteome</keyword>
<name>A0A8D5U8W7_9CREN</name>
<sequence length="87" mass="9844">MCSDKPWQYGIRSPNPSHVTQKIYNFFIIARTPLSLPEDLQCPIDIWTSISSKGYFYQTSLGYHQGLKQYVSAGSTSPQFGGHDDLQ</sequence>
<dbReference type="AlphaFoldDB" id="A0A8D5U8W7"/>
<dbReference type="EMBL" id="AP024597">
    <property type="protein sequence ID" value="BCU71048.1"/>
    <property type="molecule type" value="Genomic_DNA"/>
</dbReference>
<accession>A0A8D5U8W7</accession>